<dbReference type="PANTHER" id="PTHR10442">
    <property type="entry name" value="40S RIBOSOMAL PROTEIN S21"/>
    <property type="match status" value="1"/>
</dbReference>
<dbReference type="FunFam" id="3.30.1230.20:FF:000008">
    <property type="entry name" value="40S ribosomal protein S21"/>
    <property type="match status" value="1"/>
</dbReference>
<dbReference type="GO" id="GO:1990904">
    <property type="term" value="C:ribonucleoprotein complex"/>
    <property type="evidence" value="ECO:0007669"/>
    <property type="project" value="UniProtKB-KW"/>
</dbReference>
<dbReference type="InterPro" id="IPR001931">
    <property type="entry name" value="Ribosomal_eS21"/>
</dbReference>
<gene>
    <name evidence="4" type="ORF">DSPE1174_LOCUS32639</name>
</gene>
<sequence>MFLHLTSPSFDSPVTMQNEAGDNVDLYIPRKCSWTNRLIEAQDKAAVQLNVAEIDPTGRYTGEVTVYAIAGYVRHHSESDMALWHLVTKGTRSAEAKPSQQ</sequence>
<dbReference type="GO" id="GO:0005840">
    <property type="term" value="C:ribosome"/>
    <property type="evidence" value="ECO:0007669"/>
    <property type="project" value="UniProtKB-KW"/>
</dbReference>
<keyword evidence="2" id="KW-0689">Ribosomal protein</keyword>
<name>A0A7S2HMN8_9STRA</name>
<reference evidence="4" key="1">
    <citation type="submission" date="2021-01" db="EMBL/GenBank/DDBJ databases">
        <authorList>
            <person name="Corre E."/>
            <person name="Pelletier E."/>
            <person name="Niang G."/>
            <person name="Scheremetjew M."/>
            <person name="Finn R."/>
            <person name="Kale V."/>
            <person name="Holt S."/>
            <person name="Cochrane G."/>
            <person name="Meng A."/>
            <person name="Brown T."/>
            <person name="Cohen L."/>
        </authorList>
    </citation>
    <scope>NUCLEOTIDE SEQUENCE</scope>
    <source>
        <strain evidence="4">CCMP1381</strain>
    </source>
</reference>
<dbReference type="Gene3D" id="3.30.1230.20">
    <property type="match status" value="1"/>
</dbReference>
<evidence type="ECO:0000256" key="3">
    <source>
        <dbReference type="ARBA" id="ARBA00023274"/>
    </source>
</evidence>
<organism evidence="4">
    <name type="scientific">Octactis speculum</name>
    <dbReference type="NCBI Taxonomy" id="3111310"/>
    <lineage>
        <taxon>Eukaryota</taxon>
        <taxon>Sar</taxon>
        <taxon>Stramenopiles</taxon>
        <taxon>Ochrophyta</taxon>
        <taxon>Dictyochophyceae</taxon>
        <taxon>Dictyochales</taxon>
        <taxon>Dictyochaceae</taxon>
        <taxon>Octactis</taxon>
    </lineage>
</organism>
<evidence type="ECO:0000313" key="4">
    <source>
        <dbReference type="EMBL" id="CAD9494897.1"/>
    </source>
</evidence>
<evidence type="ECO:0000256" key="1">
    <source>
        <dbReference type="ARBA" id="ARBA00010228"/>
    </source>
</evidence>
<protein>
    <recommendedName>
        <fullName evidence="5">40S ribosomal protein S21</fullName>
    </recommendedName>
</protein>
<dbReference type="Pfam" id="PF01249">
    <property type="entry name" value="Ribosomal_S21e"/>
    <property type="match status" value="1"/>
</dbReference>
<evidence type="ECO:0008006" key="5">
    <source>
        <dbReference type="Google" id="ProtNLM"/>
    </source>
</evidence>
<proteinExistence type="inferred from homology"/>
<evidence type="ECO:0000256" key="2">
    <source>
        <dbReference type="ARBA" id="ARBA00022980"/>
    </source>
</evidence>
<dbReference type="AlphaFoldDB" id="A0A7S2HMN8"/>
<accession>A0A7S2HMN8</accession>
<dbReference type="GO" id="GO:0003735">
    <property type="term" value="F:structural constituent of ribosome"/>
    <property type="evidence" value="ECO:0007669"/>
    <property type="project" value="InterPro"/>
</dbReference>
<keyword evidence="3" id="KW-0687">Ribonucleoprotein</keyword>
<dbReference type="InterPro" id="IPR038579">
    <property type="entry name" value="Ribosomal_eS21_sf"/>
</dbReference>
<comment type="similarity">
    <text evidence="1">Belongs to the eukaryotic ribosomal protein eS21 family.</text>
</comment>
<dbReference type="GO" id="GO:0006412">
    <property type="term" value="P:translation"/>
    <property type="evidence" value="ECO:0007669"/>
    <property type="project" value="InterPro"/>
</dbReference>
<dbReference type="EMBL" id="HBGS01062667">
    <property type="protein sequence ID" value="CAD9494897.1"/>
    <property type="molecule type" value="Transcribed_RNA"/>
</dbReference>